<dbReference type="eggNOG" id="COG2089">
    <property type="taxonomic scope" value="Bacteria"/>
</dbReference>
<dbReference type="Gene3D" id="3.90.1210.10">
    <property type="entry name" value="Antifreeze-like/N-acetylneuraminic acid synthase C-terminal domain"/>
    <property type="match status" value="1"/>
</dbReference>
<dbReference type="AlphaFoldDB" id="D8IDC0"/>
<reference evidence="2 3" key="1">
    <citation type="journal article" date="2010" name="PLoS ONE">
        <title>The complete genome sequence of the pathogenic intestinal spirochete Brachyspira pilosicoli and comparison with other Brachyspira genomes.</title>
        <authorList>
            <person name="Wanchanthuek P."/>
            <person name="Bellgard M.I."/>
            <person name="La T."/>
            <person name="Ryan K."/>
            <person name="Moolhuijzen P."/>
            <person name="Chapman B."/>
            <person name="Black M."/>
            <person name="Schibeci D."/>
            <person name="Hunter A."/>
            <person name="Barrero R."/>
            <person name="Phillips N.D."/>
            <person name="Hampson D.J."/>
        </authorList>
    </citation>
    <scope>NUCLEOTIDE SEQUENCE [LARGE SCALE GENOMIC DNA]</scope>
    <source>
        <strain evidence="3">ATCC BAA-1826 / 95/1000</strain>
    </source>
</reference>
<dbReference type="InParanoid" id="D8IDC0"/>
<gene>
    <name evidence="2" type="primary">spsE</name>
    <name evidence="2" type="ordered locus">BP951000_1153</name>
</gene>
<dbReference type="InterPro" id="IPR013785">
    <property type="entry name" value="Aldolase_TIM"/>
</dbReference>
<dbReference type="CDD" id="cd11615">
    <property type="entry name" value="SAF_NeuB_like"/>
    <property type="match status" value="1"/>
</dbReference>
<dbReference type="GO" id="GO:0016051">
    <property type="term" value="P:carbohydrate biosynthetic process"/>
    <property type="evidence" value="ECO:0007669"/>
    <property type="project" value="InterPro"/>
</dbReference>
<dbReference type="Proteomes" id="UP000000332">
    <property type="component" value="Chromosome"/>
</dbReference>
<dbReference type="STRING" id="759914.BP951000_1153"/>
<name>D8IDC0_BRAP9</name>
<dbReference type="SUPFAM" id="SSF51269">
    <property type="entry name" value="AFP III-like domain"/>
    <property type="match status" value="1"/>
</dbReference>
<dbReference type="PANTHER" id="PTHR42966">
    <property type="entry name" value="N-ACETYLNEURAMINATE SYNTHASE"/>
    <property type="match status" value="1"/>
</dbReference>
<dbReference type="InterPro" id="IPR051690">
    <property type="entry name" value="PseI-like"/>
</dbReference>
<dbReference type="InterPro" id="IPR013974">
    <property type="entry name" value="SAF"/>
</dbReference>
<sequence>MANLKLKDLIKKNNFFVIAESGSNHEGSIDDAVQLIREASKAGANAVKFQSFTSKTLFAHKEYTKILKIPENALDNVDDIVLKKEWYETLYKEANKNKIILMSTPFSVEAVDDMDKYVPIYKIASCDIDNIPLLRKVASTKKPVILSTGLATNKDIKNALNILKNNEVALLHCSVEYPTPLENARLNRIVVMNKLFKKNIIGYSDHTIGIDAPIIAYTLGAKIIEKHFTITPEKKSGDHIISLDTNSMKEMILKLKDTNKMLGGNDALKNEKKMSKQEKKELVYAKRGIYLNHSMLKNEVITEKDLITLRPCVGIPAKDYDKVVGKKLKLDKKSFTALSTSDLKK</sequence>
<accession>D8IDC0</accession>
<dbReference type="InterPro" id="IPR013132">
    <property type="entry name" value="PseI/NeuA/B-like_N"/>
</dbReference>
<dbReference type="PANTHER" id="PTHR42966:SF1">
    <property type="entry name" value="SIALIC ACID SYNTHASE"/>
    <property type="match status" value="1"/>
</dbReference>
<evidence type="ECO:0000313" key="2">
    <source>
        <dbReference type="EMBL" id="ADK31143.1"/>
    </source>
</evidence>
<keyword evidence="3" id="KW-1185">Reference proteome</keyword>
<dbReference type="Pfam" id="PF08666">
    <property type="entry name" value="SAF"/>
    <property type="match status" value="1"/>
</dbReference>
<organism evidence="2 3">
    <name type="scientific">Brachyspira pilosicoli (strain ATCC BAA-1826 / 95/1000)</name>
    <dbReference type="NCBI Taxonomy" id="759914"/>
    <lineage>
        <taxon>Bacteria</taxon>
        <taxon>Pseudomonadati</taxon>
        <taxon>Spirochaetota</taxon>
        <taxon>Spirochaetia</taxon>
        <taxon>Brachyspirales</taxon>
        <taxon>Brachyspiraceae</taxon>
        <taxon>Brachyspira</taxon>
    </lineage>
</organism>
<dbReference type="InterPro" id="IPR006190">
    <property type="entry name" value="SAF_AFP_Neu5Ac"/>
</dbReference>
<dbReference type="FunCoup" id="D8IDC0">
    <property type="interactions" value="56"/>
</dbReference>
<protein>
    <submittedName>
        <fullName evidence="2">Spore coat polysaccharide biosynthesis protein E</fullName>
    </submittedName>
</protein>
<dbReference type="GO" id="GO:0047444">
    <property type="term" value="F:N-acylneuraminate-9-phosphate synthase activity"/>
    <property type="evidence" value="ECO:0007669"/>
    <property type="project" value="TreeGrafter"/>
</dbReference>
<feature type="domain" description="AFP-like" evidence="1">
    <location>
        <begin position="288"/>
        <end position="345"/>
    </location>
</feature>
<dbReference type="InterPro" id="IPR036732">
    <property type="entry name" value="AFP_Neu5c_C_sf"/>
</dbReference>
<dbReference type="InterPro" id="IPR057736">
    <property type="entry name" value="SAF_PseI/NeuA/NeuB"/>
</dbReference>
<dbReference type="KEGG" id="bpo:BP951000_1153"/>
<dbReference type="SUPFAM" id="SSF51569">
    <property type="entry name" value="Aldolase"/>
    <property type="match status" value="1"/>
</dbReference>
<dbReference type="PROSITE" id="PS50844">
    <property type="entry name" value="AFP_LIKE"/>
    <property type="match status" value="1"/>
</dbReference>
<dbReference type="HOGENOM" id="CLU_040465_0_0_12"/>
<evidence type="ECO:0000313" key="3">
    <source>
        <dbReference type="Proteomes" id="UP000000332"/>
    </source>
</evidence>
<dbReference type="EMBL" id="CP002025">
    <property type="protein sequence ID" value="ADK31143.1"/>
    <property type="molecule type" value="Genomic_DNA"/>
</dbReference>
<evidence type="ECO:0000259" key="1">
    <source>
        <dbReference type="PROSITE" id="PS50844"/>
    </source>
</evidence>
<proteinExistence type="predicted"/>
<dbReference type="Pfam" id="PF03102">
    <property type="entry name" value="NeuB"/>
    <property type="match status" value="1"/>
</dbReference>
<dbReference type="RefSeq" id="WP_013244096.1">
    <property type="nucleotide sequence ID" value="NC_014330.1"/>
</dbReference>
<dbReference type="GeneID" id="56439718"/>
<dbReference type="Gene3D" id="3.20.20.70">
    <property type="entry name" value="Aldolase class I"/>
    <property type="match status" value="1"/>
</dbReference>